<dbReference type="InterPro" id="IPR025164">
    <property type="entry name" value="Toastrack_DUF4097"/>
</dbReference>
<dbReference type="EMBL" id="BMLB01000008">
    <property type="protein sequence ID" value="GGK82299.1"/>
    <property type="molecule type" value="Genomic_DNA"/>
</dbReference>
<evidence type="ECO:0000313" key="3">
    <source>
        <dbReference type="Proteomes" id="UP000662111"/>
    </source>
</evidence>
<evidence type="ECO:0000259" key="1">
    <source>
        <dbReference type="Pfam" id="PF13349"/>
    </source>
</evidence>
<proteinExistence type="predicted"/>
<dbReference type="Pfam" id="PF13349">
    <property type="entry name" value="DUF4097"/>
    <property type="match status" value="1"/>
</dbReference>
<comment type="caution">
    <text evidence="2">The sequence shown here is derived from an EMBL/GenBank/DDBJ whole genome shotgun (WGS) entry which is preliminary data.</text>
</comment>
<organism evidence="2 3">
    <name type="scientific">Ornithinimicrobium pekingense</name>
    <dbReference type="NCBI Taxonomy" id="384677"/>
    <lineage>
        <taxon>Bacteria</taxon>
        <taxon>Bacillati</taxon>
        <taxon>Actinomycetota</taxon>
        <taxon>Actinomycetes</taxon>
        <taxon>Micrococcales</taxon>
        <taxon>Ornithinimicrobiaceae</taxon>
        <taxon>Ornithinimicrobium</taxon>
    </lineage>
</organism>
<feature type="domain" description="DUF4097" evidence="1">
    <location>
        <begin position="68"/>
        <end position="254"/>
    </location>
</feature>
<accession>A0ABQ2FDQ2</accession>
<reference evidence="3" key="1">
    <citation type="journal article" date="2019" name="Int. J. Syst. Evol. Microbiol.">
        <title>The Global Catalogue of Microorganisms (GCM) 10K type strain sequencing project: providing services to taxonomists for standard genome sequencing and annotation.</title>
        <authorList>
            <consortium name="The Broad Institute Genomics Platform"/>
            <consortium name="The Broad Institute Genome Sequencing Center for Infectious Disease"/>
            <person name="Wu L."/>
            <person name="Ma J."/>
        </authorList>
    </citation>
    <scope>NUCLEOTIDE SEQUENCE [LARGE SCALE GENOMIC DNA]</scope>
    <source>
        <strain evidence="3">CGMCC 1.5362</strain>
    </source>
</reference>
<dbReference type="RefSeq" id="WP_022919887.1">
    <property type="nucleotide sequence ID" value="NZ_BMLB01000008.1"/>
</dbReference>
<sequence>MTTEIVPTTHELSGVTAVRVRNHRGDVTVTHRPAPVDGAPGEHGGAARVLLTPRADVDLAAATVSVENGTLVVDVPHLDTAGDGGGFRLGPITIGGAGVAVAVEVEVPSGTPDDLSTKFGDVRVEGTAGDARVRTGAGSVRVERCLRLECSTGAGDVRVGACTGGTATTGTGGVTVDSSEGALHARTGAGDVTVLASSGGAVSAVTGAGDVRLELLSGGCECRTGAGDVTVLVPRGEPVWLDLNAGLGSVRKDVEPVGAPAEGQPYLSVKARTGLGDVTVRHP</sequence>
<keyword evidence="3" id="KW-1185">Reference proteome</keyword>
<gene>
    <name evidence="2" type="ORF">GCM10011509_33550</name>
</gene>
<evidence type="ECO:0000313" key="2">
    <source>
        <dbReference type="EMBL" id="GGK82299.1"/>
    </source>
</evidence>
<name>A0ABQ2FDQ2_9MICO</name>
<dbReference type="Gene3D" id="2.160.20.120">
    <property type="match status" value="1"/>
</dbReference>
<dbReference type="Proteomes" id="UP000662111">
    <property type="component" value="Unassembled WGS sequence"/>
</dbReference>
<protein>
    <recommendedName>
        <fullName evidence="1">DUF4097 domain-containing protein</fullName>
    </recommendedName>
</protein>